<comment type="caution">
    <text evidence="4">The sequence shown here is derived from an EMBL/GenBank/DDBJ whole genome shotgun (WGS) entry which is preliminary data.</text>
</comment>
<feature type="region of interest" description="Disordered" evidence="2">
    <location>
        <begin position="110"/>
        <end position="189"/>
    </location>
</feature>
<accession>A0AA40LSQ9</accession>
<dbReference type="SMART" id="SM00355">
    <property type="entry name" value="ZnF_C2H2"/>
    <property type="match status" value="1"/>
</dbReference>
<reference evidence="4" key="1">
    <citation type="submission" date="2023-06" db="EMBL/GenBank/DDBJ databases">
        <title>Reference genome for the Northern bat (Eptesicus nilssonii), a most northern bat species.</title>
        <authorList>
            <person name="Laine V.N."/>
            <person name="Pulliainen A.T."/>
            <person name="Lilley T.M."/>
        </authorList>
    </citation>
    <scope>NUCLEOTIDE SEQUENCE</scope>
    <source>
        <strain evidence="4">BLF_Eptnil</strain>
        <tissue evidence="4">Kidney</tissue>
    </source>
</reference>
<keyword evidence="5" id="KW-1185">Reference proteome</keyword>
<dbReference type="InterPro" id="IPR036236">
    <property type="entry name" value="Znf_C2H2_sf"/>
</dbReference>
<dbReference type="Pfam" id="PF00096">
    <property type="entry name" value="zf-C2H2"/>
    <property type="match status" value="1"/>
</dbReference>
<dbReference type="EMBL" id="JAULJE010000005">
    <property type="protein sequence ID" value="KAK1342284.1"/>
    <property type="molecule type" value="Genomic_DNA"/>
</dbReference>
<keyword evidence="1" id="KW-0479">Metal-binding</keyword>
<evidence type="ECO:0000313" key="5">
    <source>
        <dbReference type="Proteomes" id="UP001177744"/>
    </source>
</evidence>
<dbReference type="PROSITE" id="PS50157">
    <property type="entry name" value="ZINC_FINGER_C2H2_2"/>
    <property type="match status" value="1"/>
</dbReference>
<dbReference type="Proteomes" id="UP001177744">
    <property type="component" value="Unassembled WGS sequence"/>
</dbReference>
<dbReference type="GO" id="GO:0008270">
    <property type="term" value="F:zinc ion binding"/>
    <property type="evidence" value="ECO:0007669"/>
    <property type="project" value="UniProtKB-KW"/>
</dbReference>
<dbReference type="FunFam" id="3.30.160.60:FF:000510">
    <property type="entry name" value="Zinc finger protein"/>
    <property type="match status" value="1"/>
</dbReference>
<dbReference type="AlphaFoldDB" id="A0AA40LSQ9"/>
<keyword evidence="1" id="KW-0863">Zinc-finger</keyword>
<keyword evidence="1" id="KW-0862">Zinc</keyword>
<proteinExistence type="predicted"/>
<protein>
    <recommendedName>
        <fullName evidence="3">C2H2-type domain-containing protein</fullName>
    </recommendedName>
</protein>
<dbReference type="Gene3D" id="3.30.160.60">
    <property type="entry name" value="Classic Zinc Finger"/>
    <property type="match status" value="1"/>
</dbReference>
<evidence type="ECO:0000259" key="3">
    <source>
        <dbReference type="PROSITE" id="PS50157"/>
    </source>
</evidence>
<evidence type="ECO:0000256" key="1">
    <source>
        <dbReference type="PROSITE-ProRule" id="PRU00042"/>
    </source>
</evidence>
<evidence type="ECO:0000313" key="4">
    <source>
        <dbReference type="EMBL" id="KAK1342284.1"/>
    </source>
</evidence>
<gene>
    <name evidence="4" type="ORF">QTO34_015040</name>
</gene>
<dbReference type="SUPFAM" id="SSF57667">
    <property type="entry name" value="beta-beta-alpha zinc fingers"/>
    <property type="match status" value="1"/>
</dbReference>
<organism evidence="4 5">
    <name type="scientific">Cnephaeus nilssonii</name>
    <name type="common">Northern bat</name>
    <name type="synonym">Eptesicus nilssonii</name>
    <dbReference type="NCBI Taxonomy" id="3371016"/>
    <lineage>
        <taxon>Eukaryota</taxon>
        <taxon>Metazoa</taxon>
        <taxon>Chordata</taxon>
        <taxon>Craniata</taxon>
        <taxon>Vertebrata</taxon>
        <taxon>Euteleostomi</taxon>
        <taxon>Mammalia</taxon>
        <taxon>Eutheria</taxon>
        <taxon>Laurasiatheria</taxon>
        <taxon>Chiroptera</taxon>
        <taxon>Yangochiroptera</taxon>
        <taxon>Vespertilionidae</taxon>
        <taxon>Cnephaeus</taxon>
    </lineage>
</organism>
<dbReference type="InterPro" id="IPR013087">
    <property type="entry name" value="Znf_C2H2_type"/>
</dbReference>
<evidence type="ECO:0000256" key="2">
    <source>
        <dbReference type="SAM" id="MobiDB-lite"/>
    </source>
</evidence>
<dbReference type="PROSITE" id="PS00028">
    <property type="entry name" value="ZINC_FINGER_C2H2_1"/>
    <property type="match status" value="1"/>
</dbReference>
<feature type="domain" description="C2H2-type" evidence="3">
    <location>
        <begin position="208"/>
        <end position="235"/>
    </location>
</feature>
<name>A0AA40LSQ9_CNENI</name>
<sequence>MAQPFQGIRLECRRWRSEGSRNSSSASGRPTASQVSWNGRLDTVFRQTSACICQRYCREVFALASECTQPLWLAASTPERKAALLEGQFLHQEGFPCGVLVLMPGAQLTGAPGAPPPAEARKCTVLGPPRDVTASSPGSVEQRRPRGPGTRREPAGSRGSTGWRGQTEPEYPQQVHPAGSLSAGGKASPLPAAVVRGPVGTERGERPYQCPYCEKGFSKNDGLKMHIRTHTRVRRGRPAREHGSHAYLQSVELNLRTSRSWV</sequence>